<dbReference type="EMBL" id="CP018477">
    <property type="protein sequence ID" value="ASV74932.1"/>
    <property type="molecule type" value="Genomic_DNA"/>
</dbReference>
<proteinExistence type="predicted"/>
<accession>A0A286RG67</accession>
<dbReference type="InterPro" id="IPR028994">
    <property type="entry name" value="Integrin_alpha_N"/>
</dbReference>
<sequence>MEVLEERWLLDASLPSIFPGLKLHLGNVEPASVVMGDLNEDGNPDLVTANRLADAVSVFFGEGDGRFTVTQYPVGDLPSDIEMADFDGDGHLDVVVSNSGDNSLSLFFGSGGGNLGDGILWSLPSSPRDLAVGDFDGDGNPDIAAILVSDGGNSLAIFSYQGDGSFEVLFESPAGISPRALTVADVNRDGHPDLLVGNLGSIDVYLFEEDEAFQLVSTLVPIRTDSIAVADFDGDGLVDIAACERGSPYFLVALGEGDGNFDVLSLQSLDRTLQYLLAGDFNTDTRIDLALVDAEGTILSLTGHGDGSFETHIPPGPSASSGSAAGIVGDVNSDGHLDVVTVNTYDVSIIFGDGTGVFPSRQSHPAGLSPSRVRPADLNNDGWPDLLVANWSGGYVSIFLNDRTGNFVEMGRYPIGPYMGAVAAADFNGDGHADFVAVDRFNGEVAVFQNIGGGQFVSDSRFAVGQGPSDVVAADFNGDGHLDLAVCNQGSNDVSILLGLGDNTFQARGRFTVGSNPFSLAVSDFNGDGRMDLISANWDSDDVSILLGNGDGTFQTELRYTMGDGSRSVAAGDFNGDGFVDIATGNRQNHSVSVRLGNGDGTFGTESRYSVGNFVSHLTVADFDGDGRLDIATTNSGSNDVAILFGNGDGTFLPEVRFTAGDSPEALVAVDVDRNGRLDLVVLNQVSNSITILHNLLPGRYSVRDLGTVDDLTISDLVTLEPTDLVFQVSPTRNGILTVIGESLDVPGSITLQLYDDNPFENPEATLLAQSQFADNQTRLDYEFAEGGRLYYVIASGSDTSFSLRFVNLLAVQFLGESGALVSVFGTEHDDFLVLRPGTSPQVVINGVSYGLSETPDSLTVQGGLGSGVDIVVVYDGPGDDIFHLRPGSLKAVIPGPIPVSVDQIVGFEEAHVYATGGGQDTAYLYDSSEHGLVDLSVSLKSEPQYRHVKMIGPGVYHRVKLVEVVHAFATGDNDRAVFFDSPGDDVFLGGYGLSRMAGPGYDVTAHNFRTVTAFASQGYDRADLVDSIFKDEFHVKSHKHEIFDQVTAGARYRITVRAFDHVYAEANTAGTSRDTLKVWPTGGDDLVAISGDVLDRFVVSGEEMRWLFRAVGFEVAKLQPTTDSSDQAQLTEPIQMNLEIGSGWQVN</sequence>
<dbReference type="AlphaFoldDB" id="A0A286RG67"/>
<keyword evidence="1" id="KW-0732">Signal</keyword>
<dbReference type="Gene3D" id="2.40.128.340">
    <property type="match status" value="1"/>
</dbReference>
<gene>
    <name evidence="2" type="ORF">THTE_2330</name>
</gene>
<organism evidence="2 3">
    <name type="scientific">Thermogutta terrifontis</name>
    <dbReference type="NCBI Taxonomy" id="1331910"/>
    <lineage>
        <taxon>Bacteria</taxon>
        <taxon>Pseudomonadati</taxon>
        <taxon>Planctomycetota</taxon>
        <taxon>Planctomycetia</taxon>
        <taxon>Pirellulales</taxon>
        <taxon>Thermoguttaceae</taxon>
        <taxon>Thermogutta</taxon>
    </lineage>
</organism>
<dbReference type="KEGG" id="ttf:THTE_2330"/>
<dbReference type="Proteomes" id="UP000215086">
    <property type="component" value="Chromosome"/>
</dbReference>
<dbReference type="Pfam" id="PF13517">
    <property type="entry name" value="FG-GAP_3"/>
    <property type="match status" value="6"/>
</dbReference>
<dbReference type="PANTHER" id="PTHR46580">
    <property type="entry name" value="SENSOR KINASE-RELATED"/>
    <property type="match status" value="1"/>
</dbReference>
<evidence type="ECO:0000256" key="1">
    <source>
        <dbReference type="ARBA" id="ARBA00022729"/>
    </source>
</evidence>
<evidence type="ECO:0000313" key="2">
    <source>
        <dbReference type="EMBL" id="ASV74932.1"/>
    </source>
</evidence>
<protein>
    <submittedName>
        <fullName evidence="2">Putative aggregation factor core protein MAFp3, isoform C</fullName>
    </submittedName>
</protein>
<dbReference type="SUPFAM" id="SSF69318">
    <property type="entry name" value="Integrin alpha N-terminal domain"/>
    <property type="match status" value="3"/>
</dbReference>
<dbReference type="RefSeq" id="WP_168175821.1">
    <property type="nucleotide sequence ID" value="NZ_CP018477.1"/>
</dbReference>
<reference evidence="2 3" key="1">
    <citation type="journal article" name="Front. Microbiol.">
        <title>Sugar Metabolism of the First Thermophilic Planctomycete Thermogutta terrifontis: Comparative Genomic and Transcriptomic Approaches.</title>
        <authorList>
            <person name="Elcheninov A.G."/>
            <person name="Menzel P."/>
            <person name="Gudbergsdottir S.R."/>
            <person name="Slesarev A.I."/>
            <person name="Kadnikov V.V."/>
            <person name="Krogh A."/>
            <person name="Bonch-Osmolovskaya E.A."/>
            <person name="Peng X."/>
            <person name="Kublanov I.V."/>
        </authorList>
    </citation>
    <scope>NUCLEOTIDE SEQUENCE [LARGE SCALE GENOMIC DNA]</scope>
    <source>
        <strain evidence="2 3">R1</strain>
    </source>
</reference>
<name>A0A286RG67_9BACT</name>
<dbReference type="Gene3D" id="2.130.10.130">
    <property type="entry name" value="Integrin alpha, N-terminal"/>
    <property type="match status" value="2"/>
</dbReference>
<dbReference type="Gene3D" id="2.30.30.100">
    <property type="match status" value="4"/>
</dbReference>
<keyword evidence="3" id="KW-1185">Reference proteome</keyword>
<dbReference type="InterPro" id="IPR013517">
    <property type="entry name" value="FG-GAP"/>
</dbReference>
<evidence type="ECO:0000313" key="3">
    <source>
        <dbReference type="Proteomes" id="UP000215086"/>
    </source>
</evidence>